<dbReference type="Pfam" id="PF07690">
    <property type="entry name" value="MFS_1"/>
    <property type="match status" value="1"/>
</dbReference>
<keyword evidence="7" id="KW-1185">Reference proteome</keyword>
<sequence length="533" mass="58809">MPLLKPFKTKKEEEEEEDKELETSRTIVETNVSSYFDIPSSIQEINESNTQELTYASYQQYYEANKDVIFEQKKKDINHPLADLERQISQESTNSNCSTIGNNYETTKDAMFAEDAGMKFPEGGFEAWRVVLGSFMALTSIFGLENVSGVIETHILENQLSQYKQSTIGWIFSINLFVMFVTSVFSGTYFDRNGCTVLIILGGILVTGGLVATGNASEMWHFVLSYGLCCGLGSGLAVSAVIGPVNQYFNRKRGLVSSISSSGGSVGGIVFPFMLRKLYVQVGFTRAMRCFALVHGFCFLSAALLIKERIDKPDISQQSVHSRVKTYLTAFDLSGLQDLRFFLCCLGCVFAESLALTMGTYYVSYAKSHGLSLSSSYLLISLTNAGGIPGRWITGLVSDHVGRFNVMAVTLFLCGVSCLVILIPFAKSHNSVFYVFAVVWGFTTGSIFSLIPVCCAQISKTQEFGKRYGTMYSMVGCGVLIWIPISGSIIADGTDLDYRNFILFMGVTGFCASGCYAWSRAKCIGWKNIWAKF</sequence>
<dbReference type="SUPFAM" id="SSF103473">
    <property type="entry name" value="MFS general substrate transporter"/>
    <property type="match status" value="1"/>
</dbReference>
<comment type="similarity">
    <text evidence="2">Belongs to the major facilitator superfamily. Monocarboxylate porter (TC 2.A.1.13) family.</text>
</comment>
<dbReference type="InterPro" id="IPR050327">
    <property type="entry name" value="Proton-linked_MCT"/>
</dbReference>
<feature type="transmembrane region" description="Helical" evidence="4">
    <location>
        <begin position="197"/>
        <end position="216"/>
    </location>
</feature>
<keyword evidence="4" id="KW-1133">Transmembrane helix</keyword>
<dbReference type="Gene3D" id="1.20.1250.20">
    <property type="entry name" value="MFS general substrate transporter like domains"/>
    <property type="match status" value="2"/>
</dbReference>
<feature type="transmembrane region" description="Helical" evidence="4">
    <location>
        <begin position="254"/>
        <end position="274"/>
    </location>
</feature>
<name>A0A9P8TNX3_WICPI</name>
<dbReference type="OrthoDB" id="6509908at2759"/>
<keyword evidence="4" id="KW-0472">Membrane</keyword>
<dbReference type="AlphaFoldDB" id="A0A9P8TNX3"/>
<feature type="transmembrane region" description="Helical" evidence="4">
    <location>
        <begin position="341"/>
        <end position="363"/>
    </location>
</feature>
<evidence type="ECO:0000256" key="2">
    <source>
        <dbReference type="ARBA" id="ARBA00006727"/>
    </source>
</evidence>
<gene>
    <name evidence="6" type="ORF">WICPIJ_003215</name>
</gene>
<evidence type="ECO:0000256" key="4">
    <source>
        <dbReference type="SAM" id="Phobius"/>
    </source>
</evidence>
<evidence type="ECO:0000256" key="1">
    <source>
        <dbReference type="ARBA" id="ARBA00004141"/>
    </source>
</evidence>
<dbReference type="PANTHER" id="PTHR11360">
    <property type="entry name" value="MONOCARBOXYLATE TRANSPORTER"/>
    <property type="match status" value="1"/>
</dbReference>
<dbReference type="InterPro" id="IPR036259">
    <property type="entry name" value="MFS_trans_sf"/>
</dbReference>
<feature type="region of interest" description="Disordered" evidence="3">
    <location>
        <begin position="1"/>
        <end position="23"/>
    </location>
</feature>
<keyword evidence="4" id="KW-0812">Transmembrane</keyword>
<dbReference type="InterPro" id="IPR020846">
    <property type="entry name" value="MFS_dom"/>
</dbReference>
<accession>A0A9P8TNX3</accession>
<dbReference type="Proteomes" id="UP000774326">
    <property type="component" value="Unassembled WGS sequence"/>
</dbReference>
<dbReference type="EMBL" id="JAEUBG010001777">
    <property type="protein sequence ID" value="KAH3685816.1"/>
    <property type="molecule type" value="Genomic_DNA"/>
</dbReference>
<feature type="transmembrane region" description="Helical" evidence="4">
    <location>
        <begin position="432"/>
        <end position="456"/>
    </location>
</feature>
<evidence type="ECO:0000313" key="7">
    <source>
        <dbReference type="Proteomes" id="UP000774326"/>
    </source>
</evidence>
<feature type="domain" description="Major facilitator superfamily (MFS) profile" evidence="5">
    <location>
        <begin position="126"/>
        <end position="533"/>
    </location>
</feature>
<comment type="subcellular location">
    <subcellularLocation>
        <location evidence="1">Membrane</location>
        <topology evidence="1">Multi-pass membrane protein</topology>
    </subcellularLocation>
</comment>
<protein>
    <recommendedName>
        <fullName evidence="5">Major facilitator superfamily (MFS) profile domain-containing protein</fullName>
    </recommendedName>
</protein>
<reference evidence="6" key="2">
    <citation type="submission" date="2021-01" db="EMBL/GenBank/DDBJ databases">
        <authorList>
            <person name="Schikora-Tamarit M.A."/>
        </authorList>
    </citation>
    <scope>NUCLEOTIDE SEQUENCE</scope>
    <source>
        <strain evidence="6">CBS2887</strain>
    </source>
</reference>
<dbReference type="GO" id="GO:0016020">
    <property type="term" value="C:membrane"/>
    <property type="evidence" value="ECO:0007669"/>
    <property type="project" value="UniProtKB-SubCell"/>
</dbReference>
<dbReference type="InterPro" id="IPR011701">
    <property type="entry name" value="MFS"/>
</dbReference>
<feature type="transmembrane region" description="Helical" evidence="4">
    <location>
        <begin position="375"/>
        <end position="394"/>
    </location>
</feature>
<feature type="transmembrane region" description="Helical" evidence="4">
    <location>
        <begin position="286"/>
        <end position="306"/>
    </location>
</feature>
<reference evidence="6" key="1">
    <citation type="journal article" date="2021" name="Open Biol.">
        <title>Shared evolutionary footprints suggest mitochondrial oxidative damage underlies multiple complex I losses in fungi.</title>
        <authorList>
            <person name="Schikora-Tamarit M.A."/>
            <person name="Marcet-Houben M."/>
            <person name="Nosek J."/>
            <person name="Gabaldon T."/>
        </authorList>
    </citation>
    <scope>NUCLEOTIDE SEQUENCE</scope>
    <source>
        <strain evidence="6">CBS2887</strain>
    </source>
</reference>
<evidence type="ECO:0000256" key="3">
    <source>
        <dbReference type="SAM" id="MobiDB-lite"/>
    </source>
</evidence>
<evidence type="ECO:0000313" key="6">
    <source>
        <dbReference type="EMBL" id="KAH3685816.1"/>
    </source>
</evidence>
<comment type="caution">
    <text evidence="6">The sequence shown here is derived from an EMBL/GenBank/DDBJ whole genome shotgun (WGS) entry which is preliminary data.</text>
</comment>
<feature type="transmembrane region" description="Helical" evidence="4">
    <location>
        <begin position="468"/>
        <end position="489"/>
    </location>
</feature>
<feature type="transmembrane region" description="Helical" evidence="4">
    <location>
        <begin position="222"/>
        <end position="242"/>
    </location>
</feature>
<feature type="transmembrane region" description="Helical" evidence="4">
    <location>
        <begin position="167"/>
        <end position="190"/>
    </location>
</feature>
<evidence type="ECO:0000259" key="5">
    <source>
        <dbReference type="PROSITE" id="PS50850"/>
    </source>
</evidence>
<dbReference type="PANTHER" id="PTHR11360:SF177">
    <property type="entry name" value="RIBOFLAVIN TRANSPORTER MCH5"/>
    <property type="match status" value="1"/>
</dbReference>
<organism evidence="6 7">
    <name type="scientific">Wickerhamomyces pijperi</name>
    <name type="common">Yeast</name>
    <name type="synonym">Pichia pijperi</name>
    <dbReference type="NCBI Taxonomy" id="599730"/>
    <lineage>
        <taxon>Eukaryota</taxon>
        <taxon>Fungi</taxon>
        <taxon>Dikarya</taxon>
        <taxon>Ascomycota</taxon>
        <taxon>Saccharomycotina</taxon>
        <taxon>Saccharomycetes</taxon>
        <taxon>Phaffomycetales</taxon>
        <taxon>Wickerhamomycetaceae</taxon>
        <taxon>Wickerhamomyces</taxon>
    </lineage>
</organism>
<dbReference type="GO" id="GO:0032218">
    <property type="term" value="P:riboflavin transport"/>
    <property type="evidence" value="ECO:0007669"/>
    <property type="project" value="TreeGrafter"/>
</dbReference>
<dbReference type="PROSITE" id="PS50850">
    <property type="entry name" value="MFS"/>
    <property type="match status" value="1"/>
</dbReference>
<feature type="transmembrane region" description="Helical" evidence="4">
    <location>
        <begin position="406"/>
        <end position="426"/>
    </location>
</feature>
<dbReference type="GO" id="GO:0022857">
    <property type="term" value="F:transmembrane transporter activity"/>
    <property type="evidence" value="ECO:0007669"/>
    <property type="project" value="InterPro"/>
</dbReference>
<feature type="transmembrane region" description="Helical" evidence="4">
    <location>
        <begin position="501"/>
        <end position="519"/>
    </location>
</feature>
<proteinExistence type="inferred from homology"/>